<dbReference type="Proteomes" id="UP000546324">
    <property type="component" value="Unassembled WGS sequence"/>
</dbReference>
<evidence type="ECO:0000313" key="5">
    <source>
        <dbReference type="EMBL" id="MBB6395361.1"/>
    </source>
</evidence>
<dbReference type="InterPro" id="IPR003439">
    <property type="entry name" value="ABC_transporter-like_ATP-bd"/>
</dbReference>
<protein>
    <submittedName>
        <fullName evidence="5">Simple sugar transport system ATP-binding protein/D-xylose transport system ATP-binding protein</fullName>
    </submittedName>
</protein>
<dbReference type="PANTHER" id="PTHR43790">
    <property type="entry name" value="CARBOHYDRATE TRANSPORT ATP-BINDING PROTEIN MG119-RELATED"/>
    <property type="match status" value="1"/>
</dbReference>
<evidence type="ECO:0000256" key="3">
    <source>
        <dbReference type="SAM" id="MobiDB-lite"/>
    </source>
</evidence>
<evidence type="ECO:0000259" key="4">
    <source>
        <dbReference type="PROSITE" id="PS50893"/>
    </source>
</evidence>
<dbReference type="InterPro" id="IPR003593">
    <property type="entry name" value="AAA+_ATPase"/>
</dbReference>
<keyword evidence="5" id="KW-0813">Transport</keyword>
<feature type="region of interest" description="Disordered" evidence="3">
    <location>
        <begin position="257"/>
        <end position="313"/>
    </location>
</feature>
<keyword evidence="2 5" id="KW-0067">ATP-binding</keyword>
<keyword evidence="5" id="KW-0762">Sugar transport</keyword>
<dbReference type="GO" id="GO:0005524">
    <property type="term" value="F:ATP binding"/>
    <property type="evidence" value="ECO:0007669"/>
    <property type="project" value="UniProtKB-KW"/>
</dbReference>
<proteinExistence type="predicted"/>
<organism evidence="5 6">
    <name type="scientific">Actinomadura coerulea</name>
    <dbReference type="NCBI Taxonomy" id="46159"/>
    <lineage>
        <taxon>Bacteria</taxon>
        <taxon>Bacillati</taxon>
        <taxon>Actinomycetota</taxon>
        <taxon>Actinomycetes</taxon>
        <taxon>Streptosporangiales</taxon>
        <taxon>Thermomonosporaceae</taxon>
        <taxon>Actinomadura</taxon>
    </lineage>
</organism>
<dbReference type="SMART" id="SM00382">
    <property type="entry name" value="AAA"/>
    <property type="match status" value="1"/>
</dbReference>
<reference evidence="5 6" key="1">
    <citation type="submission" date="2020-08" db="EMBL/GenBank/DDBJ databases">
        <title>Sequencing the genomes of 1000 actinobacteria strains.</title>
        <authorList>
            <person name="Klenk H.-P."/>
        </authorList>
    </citation>
    <scope>NUCLEOTIDE SEQUENCE [LARGE SCALE GENOMIC DNA]</scope>
    <source>
        <strain evidence="5 6">DSM 43675</strain>
    </source>
</reference>
<keyword evidence="6" id="KW-1185">Reference proteome</keyword>
<dbReference type="Pfam" id="PF00005">
    <property type="entry name" value="ABC_tran"/>
    <property type="match status" value="1"/>
</dbReference>
<feature type="domain" description="ABC transporter" evidence="4">
    <location>
        <begin position="16"/>
        <end position="251"/>
    </location>
</feature>
<evidence type="ECO:0000313" key="6">
    <source>
        <dbReference type="Proteomes" id="UP000546324"/>
    </source>
</evidence>
<dbReference type="PROSITE" id="PS50893">
    <property type="entry name" value="ABC_TRANSPORTER_2"/>
    <property type="match status" value="1"/>
</dbReference>
<evidence type="ECO:0000256" key="1">
    <source>
        <dbReference type="ARBA" id="ARBA00022741"/>
    </source>
</evidence>
<comment type="caution">
    <text evidence="5">The sequence shown here is derived from an EMBL/GenBank/DDBJ whole genome shotgun (WGS) entry which is preliminary data.</text>
</comment>
<keyword evidence="1" id="KW-0547">Nucleotide-binding</keyword>
<dbReference type="PANTHER" id="PTHR43790:SF8">
    <property type="entry name" value="SUGAR ABC TRANSPORTER ATP-BINDING PROTEIN"/>
    <property type="match status" value="1"/>
</dbReference>
<feature type="compositionally biased region" description="Low complexity" evidence="3">
    <location>
        <begin position="267"/>
        <end position="290"/>
    </location>
</feature>
<dbReference type="InterPro" id="IPR050107">
    <property type="entry name" value="ABC_carbohydrate_import_ATPase"/>
</dbReference>
<gene>
    <name evidence="5" type="ORF">BKA00_002275</name>
</gene>
<dbReference type="GO" id="GO:0016887">
    <property type="term" value="F:ATP hydrolysis activity"/>
    <property type="evidence" value="ECO:0007669"/>
    <property type="project" value="InterPro"/>
</dbReference>
<dbReference type="AlphaFoldDB" id="A0A7X0FX51"/>
<evidence type="ECO:0000256" key="2">
    <source>
        <dbReference type="ARBA" id="ARBA00022840"/>
    </source>
</evidence>
<sequence length="313" mass="31831">MSPTPTPAAGAAGPLLSLRGVSKSFGAVAALTGVDLDVAAGQVVALVGDNGAGKSTLVKVLSGVHAPDAGTITFESREVSIPTPAAAQQLGIATVFQDLALCENLNVIENLFLGREMRALRLDDVAMEVRSRELLGQLSAKIPSVGVPVAALSGGQRQTVAIARSLLGDPKVIILDEPTAALGVAQTAEVLNLIERLRERGHGVLMISHNMADVQAVADTVAVLRLGRNNGVFDARTTSAEELVAAITGATDNVVSRRAGRLRPEAGDAPADTGGDTGTPQAQDAAAGGADEPDGDRPERVAPGGLRKGAGDE</sequence>
<dbReference type="EMBL" id="JACHMQ010000001">
    <property type="protein sequence ID" value="MBB6395361.1"/>
    <property type="molecule type" value="Genomic_DNA"/>
</dbReference>
<dbReference type="Gene3D" id="3.40.50.300">
    <property type="entry name" value="P-loop containing nucleotide triphosphate hydrolases"/>
    <property type="match status" value="1"/>
</dbReference>
<dbReference type="InterPro" id="IPR027417">
    <property type="entry name" value="P-loop_NTPase"/>
</dbReference>
<name>A0A7X0FX51_9ACTN</name>
<accession>A0A7X0FX51</accession>
<dbReference type="CDD" id="cd03216">
    <property type="entry name" value="ABC_Carb_Monos_I"/>
    <property type="match status" value="1"/>
</dbReference>
<dbReference type="SUPFAM" id="SSF52540">
    <property type="entry name" value="P-loop containing nucleoside triphosphate hydrolases"/>
    <property type="match status" value="1"/>
</dbReference>